<keyword evidence="3 4" id="KW-0687">Ribonucleoprotein</keyword>
<dbReference type="PANTHER" id="PTHR11655:SF14">
    <property type="entry name" value="LARGE RIBOSOMAL SUBUNIT PROTEIN UL6M"/>
    <property type="match status" value="1"/>
</dbReference>
<dbReference type="SUPFAM" id="SSF56053">
    <property type="entry name" value="Ribosomal protein L6"/>
    <property type="match status" value="2"/>
</dbReference>
<gene>
    <name evidence="6" type="ORF">LIPSTDRAFT_587</name>
</gene>
<reference evidence="6 7" key="1">
    <citation type="journal article" date="2016" name="Proc. Natl. Acad. Sci. U.S.A.">
        <title>Comparative genomics of biotechnologically important yeasts.</title>
        <authorList>
            <person name="Riley R."/>
            <person name="Haridas S."/>
            <person name="Wolfe K.H."/>
            <person name="Lopes M.R."/>
            <person name="Hittinger C.T."/>
            <person name="Goeker M."/>
            <person name="Salamov A.A."/>
            <person name="Wisecaver J.H."/>
            <person name="Long T.M."/>
            <person name="Calvey C.H."/>
            <person name="Aerts A.L."/>
            <person name="Barry K.W."/>
            <person name="Choi C."/>
            <person name="Clum A."/>
            <person name="Coughlan A.Y."/>
            <person name="Deshpande S."/>
            <person name="Douglass A.P."/>
            <person name="Hanson S.J."/>
            <person name="Klenk H.-P."/>
            <person name="LaButti K.M."/>
            <person name="Lapidus A."/>
            <person name="Lindquist E.A."/>
            <person name="Lipzen A.M."/>
            <person name="Meier-Kolthoff J.P."/>
            <person name="Ohm R.A."/>
            <person name="Otillar R.P."/>
            <person name="Pangilinan J.L."/>
            <person name="Peng Y."/>
            <person name="Rokas A."/>
            <person name="Rosa C.A."/>
            <person name="Scheuner C."/>
            <person name="Sibirny A.A."/>
            <person name="Slot J.C."/>
            <person name="Stielow J.B."/>
            <person name="Sun H."/>
            <person name="Kurtzman C.P."/>
            <person name="Blackwell M."/>
            <person name="Grigoriev I.V."/>
            <person name="Jeffries T.W."/>
        </authorList>
    </citation>
    <scope>NUCLEOTIDE SEQUENCE [LARGE SCALE GENOMIC DNA]</scope>
    <source>
        <strain evidence="6 7">NRRL Y-11557</strain>
    </source>
</reference>
<evidence type="ECO:0000256" key="1">
    <source>
        <dbReference type="ARBA" id="ARBA00009356"/>
    </source>
</evidence>
<dbReference type="InterPro" id="IPR036789">
    <property type="entry name" value="Ribosomal_uL6-like_a/b-dom_sf"/>
</dbReference>
<evidence type="ECO:0000256" key="3">
    <source>
        <dbReference type="ARBA" id="ARBA00023274"/>
    </source>
</evidence>
<evidence type="ECO:0000313" key="6">
    <source>
        <dbReference type="EMBL" id="ODQ76680.1"/>
    </source>
</evidence>
<dbReference type="GO" id="GO:0005762">
    <property type="term" value="C:mitochondrial large ribosomal subunit"/>
    <property type="evidence" value="ECO:0007669"/>
    <property type="project" value="EnsemblFungi"/>
</dbReference>
<dbReference type="Gene3D" id="3.90.930.12">
    <property type="entry name" value="Ribosomal protein L6, alpha-beta domain"/>
    <property type="match status" value="2"/>
</dbReference>
<organism evidence="6 7">
    <name type="scientific">Lipomyces starkeyi NRRL Y-11557</name>
    <dbReference type="NCBI Taxonomy" id="675824"/>
    <lineage>
        <taxon>Eukaryota</taxon>
        <taxon>Fungi</taxon>
        <taxon>Dikarya</taxon>
        <taxon>Ascomycota</taxon>
        <taxon>Saccharomycotina</taxon>
        <taxon>Lipomycetes</taxon>
        <taxon>Lipomycetales</taxon>
        <taxon>Lipomycetaceae</taxon>
        <taxon>Lipomyces</taxon>
    </lineage>
</organism>
<evidence type="ECO:0000256" key="4">
    <source>
        <dbReference type="RuleBase" id="RU003869"/>
    </source>
</evidence>
<dbReference type="PANTHER" id="PTHR11655">
    <property type="entry name" value="60S/50S RIBOSOMAL PROTEIN L6/L9"/>
    <property type="match status" value="1"/>
</dbReference>
<dbReference type="InterPro" id="IPR000702">
    <property type="entry name" value="Ribosomal_uL6-like"/>
</dbReference>
<evidence type="ECO:0000256" key="2">
    <source>
        <dbReference type="ARBA" id="ARBA00022980"/>
    </source>
</evidence>
<proteinExistence type="inferred from homology"/>
<dbReference type="PROSITE" id="PS00525">
    <property type="entry name" value="RIBOSOMAL_L6_1"/>
    <property type="match status" value="1"/>
</dbReference>
<dbReference type="PIRSF" id="PIRSF002162">
    <property type="entry name" value="Ribosomal_L6"/>
    <property type="match status" value="1"/>
</dbReference>
<dbReference type="InterPro" id="IPR002358">
    <property type="entry name" value="Ribosomal_uL6_CS"/>
</dbReference>
<dbReference type="EMBL" id="KV454289">
    <property type="protein sequence ID" value="ODQ76680.1"/>
    <property type="molecule type" value="Genomic_DNA"/>
</dbReference>
<dbReference type="Proteomes" id="UP000094385">
    <property type="component" value="Unassembled WGS sequence"/>
</dbReference>
<dbReference type="GO" id="GO:0003735">
    <property type="term" value="F:structural constituent of ribosome"/>
    <property type="evidence" value="ECO:0007669"/>
    <property type="project" value="EnsemblFungi"/>
</dbReference>
<dbReference type="STRING" id="675824.A0A1E3QGB4"/>
<dbReference type="GO" id="GO:0006412">
    <property type="term" value="P:translation"/>
    <property type="evidence" value="ECO:0007669"/>
    <property type="project" value="InterPro"/>
</dbReference>
<evidence type="ECO:0000259" key="5">
    <source>
        <dbReference type="Pfam" id="PF00347"/>
    </source>
</evidence>
<protein>
    <recommendedName>
        <fullName evidence="5">Large ribosomal subunit protein uL6 alpha-beta domain-containing protein</fullName>
    </recommendedName>
</protein>
<evidence type="ECO:0000313" key="7">
    <source>
        <dbReference type="Proteomes" id="UP000094385"/>
    </source>
</evidence>
<comment type="similarity">
    <text evidence="1 4">Belongs to the universal ribosomal protein uL6 family.</text>
</comment>
<keyword evidence="7" id="KW-1185">Reference proteome</keyword>
<feature type="domain" description="Large ribosomal subunit protein uL6 alpha-beta" evidence="5">
    <location>
        <begin position="65"/>
        <end position="124"/>
    </location>
</feature>
<feature type="domain" description="Large ribosomal subunit protein uL6 alpha-beta" evidence="5">
    <location>
        <begin position="132"/>
        <end position="206"/>
    </location>
</feature>
<dbReference type="InterPro" id="IPR020040">
    <property type="entry name" value="Ribosomal_uL6_a/b-dom"/>
</dbReference>
<dbReference type="AlphaFoldDB" id="A0A1E3QGB4"/>
<dbReference type="InterPro" id="IPR019906">
    <property type="entry name" value="Ribosomal_uL6_bac-type"/>
</dbReference>
<accession>A0A1E3QGB4</accession>
<dbReference type="Pfam" id="PF00347">
    <property type="entry name" value="Ribosomal_L6"/>
    <property type="match status" value="2"/>
</dbReference>
<dbReference type="GO" id="GO:0019843">
    <property type="term" value="F:rRNA binding"/>
    <property type="evidence" value="ECO:0007669"/>
    <property type="project" value="InterPro"/>
</dbReference>
<sequence>MTPIRLFSTRAVCLRQNAIDLRGFCSSASALSHIGSAPVFIPDNVQLMLDVCNRDEDRDMTPLIVTGPKGKLQVSVPSFARLDLVDNGKKLEVKVADSEVKIQRQMWGTLRSLINNQVTGVSEGHVVILQFVGTGYRAELLPSGRQVSVKVGQTGTTLFDIPEGVTALSPQPTRLVLEGIDKQVVKQFAANIRALRPPEPYKGKGIFVNNETIKMKDKKVK</sequence>
<keyword evidence="2 4" id="KW-0689">Ribosomal protein</keyword>
<dbReference type="OrthoDB" id="540873at2759"/>
<name>A0A1E3QGB4_LIPST</name>
<dbReference type="PRINTS" id="PR00059">
    <property type="entry name" value="RIBOSOMALL6"/>
</dbReference>